<feature type="transmembrane region" description="Helical" evidence="2">
    <location>
        <begin position="87"/>
        <end position="115"/>
    </location>
</feature>
<evidence type="ECO:0000313" key="3">
    <source>
        <dbReference type="EMBL" id="KYM92197.1"/>
    </source>
</evidence>
<keyword evidence="2" id="KW-1133">Transmembrane helix</keyword>
<name>A0A195BUE6_9HYME</name>
<reference evidence="3 4" key="1">
    <citation type="submission" date="2015-09" db="EMBL/GenBank/DDBJ databases">
        <title>Atta colombica WGS genome.</title>
        <authorList>
            <person name="Nygaard S."/>
            <person name="Hu H."/>
            <person name="Boomsma J."/>
            <person name="Zhang G."/>
        </authorList>
    </citation>
    <scope>NUCLEOTIDE SEQUENCE [LARGE SCALE GENOMIC DNA]</scope>
    <source>
        <strain evidence="3">Treedump-2</strain>
        <tissue evidence="3">Whole body</tissue>
    </source>
</reference>
<protein>
    <submittedName>
        <fullName evidence="3">Uncharacterized protein</fullName>
    </submittedName>
</protein>
<dbReference type="AlphaFoldDB" id="A0A195BUE6"/>
<keyword evidence="2" id="KW-0812">Transmembrane</keyword>
<evidence type="ECO:0000256" key="2">
    <source>
        <dbReference type="SAM" id="Phobius"/>
    </source>
</evidence>
<keyword evidence="4" id="KW-1185">Reference proteome</keyword>
<dbReference type="Proteomes" id="UP000078540">
    <property type="component" value="Unassembled WGS sequence"/>
</dbReference>
<proteinExistence type="predicted"/>
<sequence length="133" mass="15703">MNSDVVGNPDLFDYLRLVVVCGMATQIEDFRKVFTHRARTKYKQEEDNIFEVTKRAEDAQERKTRPSTRLSQTQSRKNRRTSKSKCIYIYMRVCVCVCVCVCARAHIHIILKIIFEKITMRYLSRRADGFMLN</sequence>
<accession>A0A195BUE6</accession>
<evidence type="ECO:0000256" key="1">
    <source>
        <dbReference type="SAM" id="MobiDB-lite"/>
    </source>
</evidence>
<feature type="region of interest" description="Disordered" evidence="1">
    <location>
        <begin position="55"/>
        <end position="79"/>
    </location>
</feature>
<gene>
    <name evidence="3" type="ORF">ALC53_01260</name>
</gene>
<feature type="compositionally biased region" description="Basic and acidic residues" evidence="1">
    <location>
        <begin position="55"/>
        <end position="64"/>
    </location>
</feature>
<dbReference type="EMBL" id="KQ976403">
    <property type="protein sequence ID" value="KYM92197.1"/>
    <property type="molecule type" value="Genomic_DNA"/>
</dbReference>
<keyword evidence="2" id="KW-0472">Membrane</keyword>
<evidence type="ECO:0000313" key="4">
    <source>
        <dbReference type="Proteomes" id="UP000078540"/>
    </source>
</evidence>
<organism evidence="3 4">
    <name type="scientific">Atta colombica</name>
    <dbReference type="NCBI Taxonomy" id="520822"/>
    <lineage>
        <taxon>Eukaryota</taxon>
        <taxon>Metazoa</taxon>
        <taxon>Ecdysozoa</taxon>
        <taxon>Arthropoda</taxon>
        <taxon>Hexapoda</taxon>
        <taxon>Insecta</taxon>
        <taxon>Pterygota</taxon>
        <taxon>Neoptera</taxon>
        <taxon>Endopterygota</taxon>
        <taxon>Hymenoptera</taxon>
        <taxon>Apocrita</taxon>
        <taxon>Aculeata</taxon>
        <taxon>Formicoidea</taxon>
        <taxon>Formicidae</taxon>
        <taxon>Myrmicinae</taxon>
        <taxon>Atta</taxon>
    </lineage>
</organism>